<dbReference type="EMBL" id="CAOQHR010000003">
    <property type="protein sequence ID" value="CAI6332452.1"/>
    <property type="molecule type" value="Genomic_DNA"/>
</dbReference>
<comment type="caution">
    <text evidence="1">The sequence shown here is derived from an EMBL/GenBank/DDBJ whole genome shotgun (WGS) entry which is preliminary data.</text>
</comment>
<evidence type="ECO:0000313" key="1">
    <source>
        <dbReference type="EMBL" id="CAI6332452.1"/>
    </source>
</evidence>
<name>A0A9W4XTN4_9PLEO</name>
<proteinExistence type="predicted"/>
<sequence length="99" mass="11310">MLICSKDCLPVYPMTETGFRTHEGDIFTDSNWTSLVQLDCRLRFRLSSSKCQGSSYGCVWNLYQSNGRRRAAGQHASSYCDCLFKCLMGLFRPYVVPAY</sequence>
<keyword evidence="2" id="KW-1185">Reference proteome</keyword>
<reference evidence="1" key="1">
    <citation type="submission" date="2023-01" db="EMBL/GenBank/DDBJ databases">
        <authorList>
            <person name="Van Ghelder C."/>
            <person name="Rancurel C."/>
        </authorList>
    </citation>
    <scope>NUCLEOTIDE SEQUENCE</scope>
    <source>
        <strain evidence="1">CNCM I-4278</strain>
    </source>
</reference>
<gene>
    <name evidence="1" type="ORF">PDIGIT_LOCUS5477</name>
</gene>
<dbReference type="Proteomes" id="UP001152607">
    <property type="component" value="Unassembled WGS sequence"/>
</dbReference>
<dbReference type="AlphaFoldDB" id="A0A9W4XTN4"/>
<organism evidence="1 2">
    <name type="scientific">Periconia digitata</name>
    <dbReference type="NCBI Taxonomy" id="1303443"/>
    <lineage>
        <taxon>Eukaryota</taxon>
        <taxon>Fungi</taxon>
        <taxon>Dikarya</taxon>
        <taxon>Ascomycota</taxon>
        <taxon>Pezizomycotina</taxon>
        <taxon>Dothideomycetes</taxon>
        <taxon>Pleosporomycetidae</taxon>
        <taxon>Pleosporales</taxon>
        <taxon>Massarineae</taxon>
        <taxon>Periconiaceae</taxon>
        <taxon>Periconia</taxon>
    </lineage>
</organism>
<accession>A0A9W4XTN4</accession>
<protein>
    <submittedName>
        <fullName evidence="1">Uncharacterized protein</fullName>
    </submittedName>
</protein>
<evidence type="ECO:0000313" key="2">
    <source>
        <dbReference type="Proteomes" id="UP001152607"/>
    </source>
</evidence>